<keyword evidence="12" id="KW-0812">Transmembrane</keyword>
<keyword evidence="12" id="KW-1133">Transmembrane helix</keyword>
<dbReference type="GO" id="GO:0006614">
    <property type="term" value="P:SRP-dependent cotranslational protein targeting to membrane"/>
    <property type="evidence" value="ECO:0007669"/>
    <property type="project" value="InterPro"/>
</dbReference>
<dbReference type="SUPFAM" id="SSF47364">
    <property type="entry name" value="Domain of the SRP/SRP receptor G-proteins"/>
    <property type="match status" value="1"/>
</dbReference>
<dbReference type="Pfam" id="PF02881">
    <property type="entry name" value="SRP54_N"/>
    <property type="match status" value="1"/>
</dbReference>
<evidence type="ECO:0000256" key="1">
    <source>
        <dbReference type="ARBA" id="ARBA00022475"/>
    </source>
</evidence>
<feature type="binding site" evidence="10">
    <location>
        <begin position="252"/>
        <end position="259"/>
    </location>
    <ligand>
        <name>GTP</name>
        <dbReference type="ChEBI" id="CHEBI:37565"/>
    </ligand>
</feature>
<dbReference type="FunFam" id="3.40.50.300:FF:000053">
    <property type="entry name" value="Signal recognition particle receptor FtsY"/>
    <property type="match status" value="1"/>
</dbReference>
<evidence type="ECO:0000256" key="9">
    <source>
        <dbReference type="ARBA" id="ARBA00053570"/>
    </source>
</evidence>
<evidence type="ECO:0000259" key="13">
    <source>
        <dbReference type="PROSITE" id="PS00300"/>
    </source>
</evidence>
<evidence type="ECO:0000256" key="3">
    <source>
        <dbReference type="ARBA" id="ARBA00022741"/>
    </source>
</evidence>
<dbReference type="HAMAP" id="MF_00920">
    <property type="entry name" value="FtsY"/>
    <property type="match status" value="1"/>
</dbReference>
<dbReference type="SUPFAM" id="SSF52540">
    <property type="entry name" value="P-loop containing nucleoside triphosphate hydrolases"/>
    <property type="match status" value="1"/>
</dbReference>
<dbReference type="PANTHER" id="PTHR43134:SF1">
    <property type="entry name" value="SIGNAL RECOGNITION PARTICLE RECEPTOR SUBUNIT ALPHA"/>
    <property type="match status" value="1"/>
</dbReference>
<dbReference type="InterPro" id="IPR000897">
    <property type="entry name" value="SRP54_GTPase_dom"/>
</dbReference>
<evidence type="ECO:0000256" key="5">
    <source>
        <dbReference type="ARBA" id="ARBA00023134"/>
    </source>
</evidence>
<evidence type="ECO:0000313" key="14">
    <source>
        <dbReference type="EMBL" id="TYO98316.1"/>
    </source>
</evidence>
<dbReference type="InterPro" id="IPR004390">
    <property type="entry name" value="SR_rcpt_FtsY"/>
</dbReference>
<evidence type="ECO:0000256" key="8">
    <source>
        <dbReference type="ARBA" id="ARBA00048027"/>
    </source>
</evidence>
<dbReference type="InterPro" id="IPR003593">
    <property type="entry name" value="AAA+_ATPase"/>
</dbReference>
<evidence type="ECO:0000256" key="12">
    <source>
        <dbReference type="SAM" id="Phobius"/>
    </source>
</evidence>
<dbReference type="PROSITE" id="PS00300">
    <property type="entry name" value="SRP54"/>
    <property type="match status" value="1"/>
</dbReference>
<comment type="subcellular location">
    <subcellularLocation>
        <location evidence="10">Cell membrane</location>
        <topology evidence="10">Peripheral membrane protein</topology>
        <orientation evidence="10">Cytoplasmic side</orientation>
    </subcellularLocation>
    <subcellularLocation>
        <location evidence="10">Cytoplasm</location>
    </subcellularLocation>
</comment>
<evidence type="ECO:0000256" key="4">
    <source>
        <dbReference type="ARBA" id="ARBA00022801"/>
    </source>
</evidence>
<name>A0A5D3WHP6_9BACT</name>
<evidence type="ECO:0000256" key="11">
    <source>
        <dbReference type="SAM" id="MobiDB-lite"/>
    </source>
</evidence>
<keyword evidence="3 10" id="KW-0547">Nucleotide-binding</keyword>
<keyword evidence="6 10" id="KW-0472">Membrane</keyword>
<accession>A0A5D3WHP6</accession>
<dbReference type="Pfam" id="PF00448">
    <property type="entry name" value="SRP54"/>
    <property type="match status" value="1"/>
</dbReference>
<dbReference type="Gene3D" id="3.40.50.300">
    <property type="entry name" value="P-loop containing nucleotide triphosphate hydrolases"/>
    <property type="match status" value="1"/>
</dbReference>
<evidence type="ECO:0000256" key="10">
    <source>
        <dbReference type="HAMAP-Rule" id="MF_00920"/>
    </source>
</evidence>
<organism evidence="14 15">
    <name type="scientific">Geothermobacter ehrlichii</name>
    <dbReference type="NCBI Taxonomy" id="213224"/>
    <lineage>
        <taxon>Bacteria</taxon>
        <taxon>Pseudomonadati</taxon>
        <taxon>Thermodesulfobacteriota</taxon>
        <taxon>Desulfuromonadia</taxon>
        <taxon>Desulfuromonadales</taxon>
        <taxon>Geothermobacteraceae</taxon>
        <taxon>Geothermobacter</taxon>
    </lineage>
</organism>
<dbReference type="GO" id="GO:0003924">
    <property type="term" value="F:GTPase activity"/>
    <property type="evidence" value="ECO:0007669"/>
    <property type="project" value="UniProtKB-UniRule"/>
</dbReference>
<feature type="binding site" evidence="10">
    <location>
        <begin position="398"/>
        <end position="401"/>
    </location>
    <ligand>
        <name>GTP</name>
        <dbReference type="ChEBI" id="CHEBI:37565"/>
    </ligand>
</feature>
<dbReference type="InterPro" id="IPR036225">
    <property type="entry name" value="SRP/SRP_N"/>
</dbReference>
<keyword evidence="1 10" id="KW-1003">Cell membrane</keyword>
<reference evidence="14 15" key="1">
    <citation type="submission" date="2019-07" db="EMBL/GenBank/DDBJ databases">
        <title>Genomic Encyclopedia of Type Strains, Phase IV (KMG-IV): sequencing the most valuable type-strain genomes for metagenomic binning, comparative biology and taxonomic classification.</title>
        <authorList>
            <person name="Goeker M."/>
        </authorList>
    </citation>
    <scope>NUCLEOTIDE SEQUENCE [LARGE SCALE GENOMIC DNA]</scope>
    <source>
        <strain evidence="14 15">SS015</strain>
    </source>
</reference>
<dbReference type="InterPro" id="IPR027417">
    <property type="entry name" value="P-loop_NTPase"/>
</dbReference>
<dbReference type="SMART" id="SM00962">
    <property type="entry name" value="SRP54"/>
    <property type="match status" value="1"/>
</dbReference>
<dbReference type="GO" id="GO:0005886">
    <property type="term" value="C:plasma membrane"/>
    <property type="evidence" value="ECO:0007669"/>
    <property type="project" value="UniProtKB-SubCell"/>
</dbReference>
<dbReference type="FunFam" id="1.20.120.140:FF:000002">
    <property type="entry name" value="Signal recognition particle receptor FtsY"/>
    <property type="match status" value="1"/>
</dbReference>
<sequence>MNEQMTQLVQQLGDWLVGLGVPETQKTAAAFGLLFLLATFLVLILILVLFRLRGGRKPAATGEEEPEERREPERPAKEVPAETAGEEAPAEAVAEVPEPRAVAAEEPLVTDTGVEPVAEEAEPAGEEAEPTADQAAEAPPEEPASLFQRMRRGLAKTQAGLVGRIDTLLGGRGKVDAELIEELEEILITADLGMQTTQALIAAIEQRMARDAAADPQMVRQVLQQEMSRRLAEVDTPFDLDRPGPMVVMVVGVNGVGKTTTIGKLAHLWTAQGKKVLLGAGDTFRAAAADQLEVWAGRAGVDIVRHAEGADPAAVAFDAAKAAVARGADILLLDTAGRLHTKVNLMEELKKVRRVLAREIPEAPHETLLVLDATTGQNALVQARLFKEAVEVTGLVLTKLDGTARGGIVVAIANDLQLPVRFVGIGEGIEDLRPFEPEMFVRALFEK</sequence>
<comment type="subunit">
    <text evidence="10">Part of the signal recognition particle protein translocation system, which is composed of SRP and FtsY.</text>
</comment>
<keyword evidence="5 10" id="KW-0342">GTP-binding</keyword>
<evidence type="ECO:0000256" key="6">
    <source>
        <dbReference type="ARBA" id="ARBA00023136"/>
    </source>
</evidence>
<dbReference type="NCBIfam" id="TIGR00064">
    <property type="entry name" value="ftsY"/>
    <property type="match status" value="1"/>
</dbReference>
<proteinExistence type="inferred from homology"/>
<comment type="catalytic activity">
    <reaction evidence="8 10">
        <text>GTP + H2O = GDP + phosphate + H(+)</text>
        <dbReference type="Rhea" id="RHEA:19669"/>
        <dbReference type="ChEBI" id="CHEBI:15377"/>
        <dbReference type="ChEBI" id="CHEBI:15378"/>
        <dbReference type="ChEBI" id="CHEBI:37565"/>
        <dbReference type="ChEBI" id="CHEBI:43474"/>
        <dbReference type="ChEBI" id="CHEBI:58189"/>
        <dbReference type="EC" id="3.6.5.4"/>
    </reaction>
</comment>
<keyword evidence="4 10" id="KW-0378">Hydrolase</keyword>
<dbReference type="EC" id="3.6.5.4" evidence="10"/>
<protein>
    <recommendedName>
        <fullName evidence="10">Signal recognition particle receptor FtsY</fullName>
        <shortName evidence="10">SRP receptor</shortName>
        <ecNumber evidence="10">3.6.5.4</ecNumber>
    </recommendedName>
</protein>
<dbReference type="SMART" id="SM00963">
    <property type="entry name" value="SRP54_N"/>
    <property type="match status" value="1"/>
</dbReference>
<keyword evidence="15" id="KW-1185">Reference proteome</keyword>
<feature type="binding site" evidence="10">
    <location>
        <begin position="334"/>
        <end position="338"/>
    </location>
    <ligand>
        <name>GTP</name>
        <dbReference type="ChEBI" id="CHEBI:37565"/>
    </ligand>
</feature>
<dbReference type="PANTHER" id="PTHR43134">
    <property type="entry name" value="SIGNAL RECOGNITION PARTICLE RECEPTOR SUBUNIT ALPHA"/>
    <property type="match status" value="1"/>
</dbReference>
<feature type="compositionally biased region" description="Low complexity" evidence="11">
    <location>
        <begin position="90"/>
        <end position="116"/>
    </location>
</feature>
<evidence type="ECO:0000256" key="7">
    <source>
        <dbReference type="ARBA" id="ARBA00023170"/>
    </source>
</evidence>
<comment type="caution">
    <text evidence="14">The sequence shown here is derived from an EMBL/GenBank/DDBJ whole genome shotgun (WGS) entry which is preliminary data.</text>
</comment>
<dbReference type="GO" id="GO:0005047">
    <property type="term" value="F:signal recognition particle binding"/>
    <property type="evidence" value="ECO:0007669"/>
    <property type="project" value="TreeGrafter"/>
</dbReference>
<comment type="function">
    <text evidence="9">Involved in targeting and insertion of nascent membrane proteins into the cytoplasmic membrane. Acts as a receptor for the complex formed by the signal recognition particle (SRP) and the ribosome-nascent chain (RNC). Interaction with SRP-RNC leads to the transfer of the RNC complex to the Sec translocase for insertion into the membrane, the hydrolysis of GTP by both Ffh and FtsY, and the dissociation of the SRP-FtsY complex into the individual components.</text>
</comment>
<dbReference type="Proteomes" id="UP000324159">
    <property type="component" value="Unassembled WGS sequence"/>
</dbReference>
<dbReference type="InterPro" id="IPR013822">
    <property type="entry name" value="Signal_recog_particl_SRP54_hlx"/>
</dbReference>
<feature type="region of interest" description="Disordered" evidence="11">
    <location>
        <begin position="57"/>
        <end position="142"/>
    </location>
</feature>
<keyword evidence="2 10" id="KW-0963">Cytoplasm</keyword>
<keyword evidence="7 10" id="KW-0675">Receptor</keyword>
<dbReference type="AlphaFoldDB" id="A0A5D3WHP6"/>
<feature type="compositionally biased region" description="Basic and acidic residues" evidence="11">
    <location>
        <begin position="67"/>
        <end position="80"/>
    </location>
</feature>
<feature type="domain" description="SRP54-type proteins GTP-binding" evidence="13">
    <location>
        <begin position="419"/>
        <end position="432"/>
    </location>
</feature>
<feature type="transmembrane region" description="Helical" evidence="12">
    <location>
        <begin position="28"/>
        <end position="50"/>
    </location>
</feature>
<gene>
    <name evidence="10" type="primary">ftsY</name>
    <name evidence="14" type="ORF">EDC39_107117</name>
</gene>
<feature type="compositionally biased region" description="Acidic residues" evidence="11">
    <location>
        <begin position="117"/>
        <end position="130"/>
    </location>
</feature>
<dbReference type="GO" id="GO:0005737">
    <property type="term" value="C:cytoplasm"/>
    <property type="evidence" value="ECO:0007669"/>
    <property type="project" value="UniProtKB-SubCell"/>
</dbReference>
<dbReference type="Gene3D" id="1.20.120.140">
    <property type="entry name" value="Signal recognition particle SRP54, nucleotide-binding domain"/>
    <property type="match status" value="1"/>
</dbReference>
<dbReference type="GO" id="GO:0005525">
    <property type="term" value="F:GTP binding"/>
    <property type="evidence" value="ECO:0007669"/>
    <property type="project" value="UniProtKB-UniRule"/>
</dbReference>
<dbReference type="EMBL" id="VNIB01000007">
    <property type="protein sequence ID" value="TYO98316.1"/>
    <property type="molecule type" value="Genomic_DNA"/>
</dbReference>
<evidence type="ECO:0000256" key="2">
    <source>
        <dbReference type="ARBA" id="ARBA00022490"/>
    </source>
</evidence>
<evidence type="ECO:0000313" key="15">
    <source>
        <dbReference type="Proteomes" id="UP000324159"/>
    </source>
</evidence>
<dbReference type="InterPro" id="IPR042101">
    <property type="entry name" value="SRP54_N_sf"/>
</dbReference>
<comment type="similarity">
    <text evidence="10">Belongs to the GTP-binding SRP family. FtsY subfamily.</text>
</comment>
<dbReference type="SMART" id="SM00382">
    <property type="entry name" value="AAA"/>
    <property type="match status" value="1"/>
</dbReference>